<evidence type="ECO:0000256" key="11">
    <source>
        <dbReference type="ARBA" id="ARBA00043671"/>
    </source>
</evidence>
<keyword evidence="6" id="KW-0732">Signal</keyword>
<comment type="catalytic activity">
    <reaction evidence="12">
        <text>1D-myo-inositol hexakisphosphate + H2O = 1D-myo-inositol 1,2,4,5,6-pentakisphosphate + phosphate</text>
        <dbReference type="Rhea" id="RHEA:16989"/>
        <dbReference type="ChEBI" id="CHEBI:15377"/>
        <dbReference type="ChEBI" id="CHEBI:43474"/>
        <dbReference type="ChEBI" id="CHEBI:57798"/>
        <dbReference type="ChEBI" id="CHEBI:58130"/>
        <dbReference type="EC" id="3.1.3.62"/>
    </reaction>
    <physiologicalReaction direction="left-to-right" evidence="12">
        <dbReference type="Rhea" id="RHEA:16990"/>
    </physiologicalReaction>
</comment>
<sequence>MFLSQPTKSCNAWIREVNENPYTQNEYMKFKHSQDYQQMVRDTFRRLGFRYTLNESVISDMYDMCRFEKAWDLNSPSPWCMVFNKEQLKLLEYAEDLKYYYKSGYGNELNAKVGCPPLKDLYEKFERTVNGNSNGNKVTVFFTHSVTIQTFLTAMGIAKDDEPLRADNYFRQTRRKWRTSSIDPFASNLAAVLYQYVCRSGERHRVMFFLNEVPVNYPECSVGLCNWSTVKNKLQRASEECNLDFCDRSAATALQRNYVIYLMSFIAILFSFRR</sequence>
<dbReference type="GO" id="GO:0034417">
    <property type="term" value="F:bisphosphoglycerate 3-phosphatase activity"/>
    <property type="evidence" value="ECO:0007669"/>
    <property type="project" value="UniProtKB-EC"/>
</dbReference>
<evidence type="ECO:0000256" key="2">
    <source>
        <dbReference type="ARBA" id="ARBA00008422"/>
    </source>
</evidence>
<dbReference type="STRING" id="1661398.A0A482WC05"/>
<dbReference type="SUPFAM" id="SSF53254">
    <property type="entry name" value="Phosphoglycerate mutase-like"/>
    <property type="match status" value="1"/>
</dbReference>
<dbReference type="GO" id="GO:0052745">
    <property type="term" value="F:inositol phosphate phosphatase activity"/>
    <property type="evidence" value="ECO:0007669"/>
    <property type="project" value="TreeGrafter"/>
</dbReference>
<evidence type="ECO:0000313" key="14">
    <source>
        <dbReference type="EMBL" id="RZC41928.1"/>
    </source>
</evidence>
<dbReference type="EC" id="3.1.3.62" evidence="4"/>
<dbReference type="AlphaFoldDB" id="A0A482WC05"/>
<evidence type="ECO:0000256" key="8">
    <source>
        <dbReference type="ARBA" id="ARBA00023136"/>
    </source>
</evidence>
<keyword evidence="7" id="KW-0378">Hydrolase</keyword>
<evidence type="ECO:0000256" key="7">
    <source>
        <dbReference type="ARBA" id="ARBA00022801"/>
    </source>
</evidence>
<evidence type="ECO:0000313" key="15">
    <source>
        <dbReference type="Proteomes" id="UP000292052"/>
    </source>
</evidence>
<gene>
    <name evidence="14" type="ORF">BDFB_008795</name>
</gene>
<accession>A0A482WC05</accession>
<reference evidence="14 15" key="1">
    <citation type="submission" date="2017-03" db="EMBL/GenBank/DDBJ databases">
        <title>Genome of the blue death feigning beetle - Asbolus verrucosus.</title>
        <authorList>
            <person name="Rider S.D."/>
        </authorList>
    </citation>
    <scope>NUCLEOTIDE SEQUENCE [LARGE SCALE GENOMIC DNA]</scope>
    <source>
        <strain evidence="14">Butters</strain>
        <tissue evidence="14">Head and leg muscle</tissue>
    </source>
</reference>
<evidence type="ECO:0000256" key="10">
    <source>
        <dbReference type="ARBA" id="ARBA00043668"/>
    </source>
</evidence>
<dbReference type="PANTHER" id="PTHR20963:SF8">
    <property type="entry name" value="MULTIPLE INOSITOL POLYPHOSPHATE PHOSPHATASE 1"/>
    <property type="match status" value="1"/>
</dbReference>
<dbReference type="InterPro" id="IPR000560">
    <property type="entry name" value="His_Pase_clade-2"/>
</dbReference>
<evidence type="ECO:0000256" key="5">
    <source>
        <dbReference type="ARBA" id="ARBA00018097"/>
    </source>
</evidence>
<comment type="catalytic activity">
    <reaction evidence="13">
        <text>(2R)-2,3-bisphosphoglycerate + H2O = (2R)-2-phosphoglycerate + phosphate</text>
        <dbReference type="Rhea" id="RHEA:27381"/>
        <dbReference type="ChEBI" id="CHEBI:15377"/>
        <dbReference type="ChEBI" id="CHEBI:43474"/>
        <dbReference type="ChEBI" id="CHEBI:58248"/>
        <dbReference type="ChEBI" id="CHEBI:58289"/>
        <dbReference type="EC" id="3.1.3.80"/>
    </reaction>
    <physiologicalReaction direction="left-to-right" evidence="13">
        <dbReference type="Rhea" id="RHEA:27382"/>
    </physiologicalReaction>
</comment>
<protein>
    <recommendedName>
        <fullName evidence="5">Multiple inositol polyphosphate phosphatase 1</fullName>
        <ecNumber evidence="4">3.1.3.62</ecNumber>
        <ecNumber evidence="3">3.1.3.80</ecNumber>
    </recommendedName>
    <alternativeName>
        <fullName evidence="9">2,3-bisphosphoglycerate 3-phosphatase</fullName>
    </alternativeName>
</protein>
<evidence type="ECO:0000256" key="13">
    <source>
        <dbReference type="ARBA" id="ARBA00043832"/>
    </source>
</evidence>
<comment type="similarity">
    <text evidence="2">Belongs to the histidine acid phosphatase family. MINPP1 subfamily.</text>
</comment>
<dbReference type="Gene3D" id="3.40.50.1240">
    <property type="entry name" value="Phosphoglycerate mutase-like"/>
    <property type="match status" value="1"/>
</dbReference>
<dbReference type="InterPro" id="IPR029033">
    <property type="entry name" value="His_PPase_superfam"/>
</dbReference>
<comment type="subcellular location">
    <subcellularLocation>
        <location evidence="1">Membrane</location>
    </subcellularLocation>
</comment>
<proteinExistence type="inferred from homology"/>
<dbReference type="Pfam" id="PF00328">
    <property type="entry name" value="His_Phos_2"/>
    <property type="match status" value="1"/>
</dbReference>
<evidence type="ECO:0000256" key="9">
    <source>
        <dbReference type="ARBA" id="ARBA00031642"/>
    </source>
</evidence>
<evidence type="ECO:0000256" key="3">
    <source>
        <dbReference type="ARBA" id="ARBA00012976"/>
    </source>
</evidence>
<comment type="catalytic activity">
    <reaction evidence="10">
        <text>1D-myo-inositol 1,2,5,6-tetrakisphosphate + H2O = 1D-myo-inositol 1,2,6-trisphosphate + phosphate</text>
        <dbReference type="Rhea" id="RHEA:77119"/>
        <dbReference type="ChEBI" id="CHEBI:15377"/>
        <dbReference type="ChEBI" id="CHEBI:43474"/>
        <dbReference type="ChEBI" id="CHEBI:195535"/>
        <dbReference type="ChEBI" id="CHEBI:195537"/>
        <dbReference type="EC" id="3.1.3.62"/>
    </reaction>
    <physiologicalReaction direction="left-to-right" evidence="10">
        <dbReference type="Rhea" id="RHEA:77120"/>
    </physiologicalReaction>
</comment>
<evidence type="ECO:0000256" key="1">
    <source>
        <dbReference type="ARBA" id="ARBA00004370"/>
    </source>
</evidence>
<evidence type="ECO:0000256" key="12">
    <source>
        <dbReference type="ARBA" id="ARBA00043691"/>
    </source>
</evidence>
<dbReference type="EC" id="3.1.3.80" evidence="3"/>
<name>A0A482WC05_ASBVE</name>
<dbReference type="CDD" id="cd07061">
    <property type="entry name" value="HP_HAP_like"/>
    <property type="match status" value="1"/>
</dbReference>
<dbReference type="GO" id="GO:0003993">
    <property type="term" value="F:acid phosphatase activity"/>
    <property type="evidence" value="ECO:0007669"/>
    <property type="project" value="TreeGrafter"/>
</dbReference>
<evidence type="ECO:0000256" key="4">
    <source>
        <dbReference type="ARBA" id="ARBA00013040"/>
    </source>
</evidence>
<dbReference type="OrthoDB" id="6509975at2759"/>
<dbReference type="EMBL" id="QDEB01012902">
    <property type="protein sequence ID" value="RZC41928.1"/>
    <property type="molecule type" value="Genomic_DNA"/>
</dbReference>
<comment type="caution">
    <text evidence="14">The sequence shown here is derived from an EMBL/GenBank/DDBJ whole genome shotgun (WGS) entry which is preliminary data.</text>
</comment>
<comment type="catalytic activity">
    <reaction evidence="11">
        <text>1D-myo-inositol 1,2,4,5,6-pentakisphosphate + H2O = 1D-myo-inositol 1,2,5,6-tetrakisphosphate + phosphate</text>
        <dbReference type="Rhea" id="RHEA:77115"/>
        <dbReference type="ChEBI" id="CHEBI:15377"/>
        <dbReference type="ChEBI" id="CHEBI:43474"/>
        <dbReference type="ChEBI" id="CHEBI:57798"/>
        <dbReference type="ChEBI" id="CHEBI:195535"/>
        <dbReference type="EC" id="3.1.3.62"/>
    </reaction>
    <physiologicalReaction direction="left-to-right" evidence="11">
        <dbReference type="Rhea" id="RHEA:77116"/>
    </physiologicalReaction>
</comment>
<organism evidence="14 15">
    <name type="scientific">Asbolus verrucosus</name>
    <name type="common">Desert ironclad beetle</name>
    <dbReference type="NCBI Taxonomy" id="1661398"/>
    <lineage>
        <taxon>Eukaryota</taxon>
        <taxon>Metazoa</taxon>
        <taxon>Ecdysozoa</taxon>
        <taxon>Arthropoda</taxon>
        <taxon>Hexapoda</taxon>
        <taxon>Insecta</taxon>
        <taxon>Pterygota</taxon>
        <taxon>Neoptera</taxon>
        <taxon>Endopterygota</taxon>
        <taxon>Coleoptera</taxon>
        <taxon>Polyphaga</taxon>
        <taxon>Cucujiformia</taxon>
        <taxon>Tenebrionidae</taxon>
        <taxon>Pimeliinae</taxon>
        <taxon>Asbolus</taxon>
    </lineage>
</organism>
<dbReference type="PANTHER" id="PTHR20963">
    <property type="entry name" value="MULTIPLE INOSITOL POLYPHOSPHATE PHOSPHATASE-RELATED"/>
    <property type="match status" value="1"/>
</dbReference>
<keyword evidence="15" id="KW-1185">Reference proteome</keyword>
<dbReference type="Proteomes" id="UP000292052">
    <property type="component" value="Unassembled WGS sequence"/>
</dbReference>
<evidence type="ECO:0000256" key="6">
    <source>
        <dbReference type="ARBA" id="ARBA00022729"/>
    </source>
</evidence>
<keyword evidence="8" id="KW-0472">Membrane</keyword>
<dbReference type="GO" id="GO:0016020">
    <property type="term" value="C:membrane"/>
    <property type="evidence" value="ECO:0007669"/>
    <property type="project" value="UniProtKB-SubCell"/>
</dbReference>